<feature type="compositionally biased region" description="Polar residues" evidence="6">
    <location>
        <begin position="568"/>
        <end position="577"/>
    </location>
</feature>
<feature type="compositionally biased region" description="Low complexity" evidence="6">
    <location>
        <begin position="667"/>
        <end position="684"/>
    </location>
</feature>
<dbReference type="GO" id="GO:0005634">
    <property type="term" value="C:nucleus"/>
    <property type="evidence" value="ECO:0007669"/>
    <property type="project" value="UniProtKB-SubCell"/>
</dbReference>
<proteinExistence type="predicted"/>
<evidence type="ECO:0000256" key="5">
    <source>
        <dbReference type="ARBA" id="ARBA00023242"/>
    </source>
</evidence>
<dbReference type="PROSITE" id="PS51054">
    <property type="entry name" value="ORANGE"/>
    <property type="match status" value="1"/>
</dbReference>
<dbReference type="GO" id="GO:0046983">
    <property type="term" value="F:protein dimerization activity"/>
    <property type="evidence" value="ECO:0007669"/>
    <property type="project" value="InterPro"/>
</dbReference>
<dbReference type="PROSITE" id="PS50888">
    <property type="entry name" value="BHLH"/>
    <property type="match status" value="1"/>
</dbReference>
<feature type="compositionally biased region" description="Polar residues" evidence="6">
    <location>
        <begin position="497"/>
        <end position="517"/>
    </location>
</feature>
<gene>
    <name evidence="9" type="ORF">C7M84_001376</name>
</gene>
<evidence type="ECO:0000259" key="7">
    <source>
        <dbReference type="PROSITE" id="PS50888"/>
    </source>
</evidence>
<keyword evidence="3" id="KW-0238">DNA-binding</keyword>
<feature type="region of interest" description="Disordered" evidence="6">
    <location>
        <begin position="277"/>
        <end position="296"/>
    </location>
</feature>
<dbReference type="Gene3D" id="6.10.250.980">
    <property type="match status" value="1"/>
</dbReference>
<dbReference type="SUPFAM" id="SSF47459">
    <property type="entry name" value="HLH, helix-loop-helix DNA-binding domain"/>
    <property type="match status" value="1"/>
</dbReference>
<accession>A0A3R7MEW4</accession>
<evidence type="ECO:0000256" key="3">
    <source>
        <dbReference type="ARBA" id="ARBA00023125"/>
    </source>
</evidence>
<dbReference type="EMBL" id="QCYY01001177">
    <property type="protein sequence ID" value="ROT79898.1"/>
    <property type="molecule type" value="Genomic_DNA"/>
</dbReference>
<dbReference type="InterPro" id="IPR036638">
    <property type="entry name" value="HLH_DNA-bd_sf"/>
</dbReference>
<feature type="region of interest" description="Disordered" evidence="6">
    <location>
        <begin position="424"/>
        <end position="471"/>
    </location>
</feature>
<feature type="compositionally biased region" description="Low complexity" evidence="6">
    <location>
        <begin position="277"/>
        <end position="289"/>
    </location>
</feature>
<organism evidence="9 10">
    <name type="scientific">Penaeus vannamei</name>
    <name type="common">Whiteleg shrimp</name>
    <name type="synonym">Litopenaeus vannamei</name>
    <dbReference type="NCBI Taxonomy" id="6689"/>
    <lineage>
        <taxon>Eukaryota</taxon>
        <taxon>Metazoa</taxon>
        <taxon>Ecdysozoa</taxon>
        <taxon>Arthropoda</taxon>
        <taxon>Crustacea</taxon>
        <taxon>Multicrustacea</taxon>
        <taxon>Malacostraca</taxon>
        <taxon>Eumalacostraca</taxon>
        <taxon>Eucarida</taxon>
        <taxon>Decapoda</taxon>
        <taxon>Dendrobranchiata</taxon>
        <taxon>Penaeoidea</taxon>
        <taxon>Penaeidae</taxon>
        <taxon>Penaeus</taxon>
    </lineage>
</organism>
<dbReference type="SMART" id="SM00511">
    <property type="entry name" value="ORANGE"/>
    <property type="match status" value="1"/>
</dbReference>
<feature type="region of interest" description="Disordered" evidence="6">
    <location>
        <begin position="599"/>
        <end position="751"/>
    </location>
</feature>
<evidence type="ECO:0000256" key="2">
    <source>
        <dbReference type="ARBA" id="ARBA00023015"/>
    </source>
</evidence>
<dbReference type="Gene3D" id="4.10.280.10">
    <property type="entry name" value="Helix-loop-helix DNA-binding domain"/>
    <property type="match status" value="1"/>
</dbReference>
<dbReference type="STRING" id="6689.A0A3R7MEW4"/>
<feature type="domain" description="BHLH" evidence="7">
    <location>
        <begin position="1"/>
        <end position="50"/>
    </location>
</feature>
<comment type="subcellular location">
    <subcellularLocation>
        <location evidence="1">Nucleus</location>
    </subcellularLocation>
</comment>
<name>A0A3R7MEW4_PENVA</name>
<dbReference type="PANTHER" id="PTHR10985">
    <property type="entry name" value="BASIC HELIX-LOOP-HELIX TRANSCRIPTION FACTOR, HES-RELATED"/>
    <property type="match status" value="1"/>
</dbReference>
<feature type="region of interest" description="Disordered" evidence="6">
    <location>
        <begin position="321"/>
        <end position="367"/>
    </location>
</feature>
<dbReference type="CDD" id="cd11410">
    <property type="entry name" value="bHLH_O_HES"/>
    <property type="match status" value="1"/>
</dbReference>
<dbReference type="Proteomes" id="UP000283509">
    <property type="component" value="Unassembled WGS sequence"/>
</dbReference>
<feature type="region of interest" description="Disordered" evidence="6">
    <location>
        <begin position="535"/>
        <end position="577"/>
    </location>
</feature>
<dbReference type="SUPFAM" id="SSF158457">
    <property type="entry name" value="Orange domain-like"/>
    <property type="match status" value="1"/>
</dbReference>
<sequence>MEKKRRQRINRCLNDLKTLVLEALKKDPSRYSKLEKADILEMTVRHVQALHRHDLVGVRGRVAGGDEKGKYRAGFTQCAVEVTRYLANMGGSVPHDLQAKVIAHLNSVTKSLMGQASGVPAGSGLASGSSSVVVGGGVVTLTPSAPPPSTASSSAPLAPPLVVTTVADSSTTLAGLSERCPASSGEIPARRLGESTVMDATPSQGPVTVGAGVTLVPARLASGQVALVLPPGTTLPPYDAPQSVAPTSKSSLESVASSSSNFGVSRLEDSSTDYSSMSLSTQLSSTPSSFGGPRIVTFTSRPHEGFLYSVSEASSAPYTTPFKGPSGFADETPFPPAPSGREQSSSFSSAEKGGPALSTDASRGVGEHTGEARLVSSEASAETCPRLVPFHPSPSLKLSVSFSDSSKAESQRASSYLSLYSDPASAAPVVRPTPTLPEGVALPSSRPEHAQGTPSLYPLRPDSSCSAQPPAATSYRSSFVTVVSSSVSSSSTSVSSAPNAPSTPIVSSTSGAPTSLSVSTAPSIPSILYVSSTPSVLPGKGNPSSPSVPLKPGVPVTPSAPTMPYHPSSHSALPTSTVQPTFSLPPVITFPLAPHPLSVNRPSIHFRRSPNATRNPWSESSALRTPSSPPKAAPSSSVADPSPPATERKKLLPVPSPCTLPVPGNQSPGASSSSGASLSLGAPSVPTSATSDIATPSAEPLNLVTNNQSLDLSCGKRPPSLKIAPTPTWRRSSAPYRPPLVGRRSQPWRPW</sequence>
<evidence type="ECO:0000313" key="10">
    <source>
        <dbReference type="Proteomes" id="UP000283509"/>
    </source>
</evidence>
<evidence type="ECO:0000256" key="4">
    <source>
        <dbReference type="ARBA" id="ARBA00023163"/>
    </source>
</evidence>
<feature type="region of interest" description="Disordered" evidence="6">
    <location>
        <begin position="489"/>
        <end position="517"/>
    </location>
</feature>
<dbReference type="InterPro" id="IPR003650">
    <property type="entry name" value="Orange_dom"/>
</dbReference>
<dbReference type="SMART" id="SM00353">
    <property type="entry name" value="HLH"/>
    <property type="match status" value="1"/>
</dbReference>
<keyword evidence="5" id="KW-0539">Nucleus</keyword>
<dbReference type="Pfam" id="PF00010">
    <property type="entry name" value="HLH"/>
    <property type="match status" value="1"/>
</dbReference>
<evidence type="ECO:0000259" key="8">
    <source>
        <dbReference type="PROSITE" id="PS51054"/>
    </source>
</evidence>
<feature type="domain" description="Orange" evidence="8">
    <location>
        <begin position="71"/>
        <end position="105"/>
    </location>
</feature>
<dbReference type="GO" id="GO:0003677">
    <property type="term" value="F:DNA binding"/>
    <property type="evidence" value="ECO:0007669"/>
    <property type="project" value="UniProtKB-KW"/>
</dbReference>
<feature type="compositionally biased region" description="Polar residues" evidence="6">
    <location>
        <begin position="685"/>
        <end position="694"/>
    </location>
</feature>
<dbReference type="GO" id="GO:0006355">
    <property type="term" value="P:regulation of DNA-templated transcription"/>
    <property type="evidence" value="ECO:0007669"/>
    <property type="project" value="InterPro"/>
</dbReference>
<feature type="compositionally biased region" description="Polar residues" evidence="6">
    <location>
        <begin position="610"/>
        <end position="625"/>
    </location>
</feature>
<evidence type="ECO:0000313" key="9">
    <source>
        <dbReference type="EMBL" id="ROT79898.1"/>
    </source>
</evidence>
<dbReference type="Pfam" id="PF07527">
    <property type="entry name" value="Hairy_orange"/>
    <property type="match status" value="1"/>
</dbReference>
<evidence type="ECO:0000256" key="6">
    <source>
        <dbReference type="SAM" id="MobiDB-lite"/>
    </source>
</evidence>
<protein>
    <submittedName>
        <fullName evidence="9">Splhairy</fullName>
    </submittedName>
</protein>
<dbReference type="InterPro" id="IPR050370">
    <property type="entry name" value="HES_HEY"/>
</dbReference>
<dbReference type="OrthoDB" id="6371181at2759"/>
<comment type="caution">
    <text evidence="9">The sequence shown here is derived from an EMBL/GenBank/DDBJ whole genome shotgun (WGS) entry which is preliminary data.</text>
</comment>
<dbReference type="AlphaFoldDB" id="A0A3R7MEW4"/>
<dbReference type="InterPro" id="IPR011598">
    <property type="entry name" value="bHLH_dom"/>
</dbReference>
<keyword evidence="10" id="KW-1185">Reference proteome</keyword>
<keyword evidence="2" id="KW-0805">Transcription regulation</keyword>
<reference evidence="9 10" key="2">
    <citation type="submission" date="2019-01" db="EMBL/GenBank/DDBJ databases">
        <title>The decoding of complex shrimp genome reveals the adaptation for benthos swimmer, frequently molting mechanism and breeding impact on genome.</title>
        <authorList>
            <person name="Sun Y."/>
            <person name="Gao Y."/>
            <person name="Yu Y."/>
        </authorList>
    </citation>
    <scope>NUCLEOTIDE SEQUENCE [LARGE SCALE GENOMIC DNA]</scope>
    <source>
        <tissue evidence="9">Muscle</tissue>
    </source>
</reference>
<keyword evidence="4" id="KW-0804">Transcription</keyword>
<feature type="region of interest" description="Disordered" evidence="6">
    <location>
        <begin position="238"/>
        <end position="271"/>
    </location>
</feature>
<evidence type="ECO:0000256" key="1">
    <source>
        <dbReference type="ARBA" id="ARBA00004123"/>
    </source>
</evidence>
<reference evidence="9 10" key="1">
    <citation type="submission" date="2018-04" db="EMBL/GenBank/DDBJ databases">
        <authorList>
            <person name="Zhang X."/>
            <person name="Yuan J."/>
            <person name="Li F."/>
            <person name="Xiang J."/>
        </authorList>
    </citation>
    <scope>NUCLEOTIDE SEQUENCE [LARGE SCALE GENOMIC DNA]</scope>
    <source>
        <tissue evidence="9">Muscle</tissue>
    </source>
</reference>
<feature type="compositionally biased region" description="Low complexity" evidence="6">
    <location>
        <begin position="248"/>
        <end position="265"/>
    </location>
</feature>